<name>A0ABS2WM11_9BACL</name>
<keyword evidence="3 6" id="KW-0808">Transferase</keyword>
<evidence type="ECO:0000256" key="3">
    <source>
        <dbReference type="ARBA" id="ARBA00022679"/>
    </source>
</evidence>
<dbReference type="CDD" id="cd06849">
    <property type="entry name" value="lipoyl_domain"/>
    <property type="match status" value="1"/>
</dbReference>
<dbReference type="InterPro" id="IPR050743">
    <property type="entry name" value="2-oxoacid_DH_E2_comp"/>
</dbReference>
<dbReference type="Gene3D" id="4.10.320.10">
    <property type="entry name" value="E3-binding domain"/>
    <property type="match status" value="1"/>
</dbReference>
<dbReference type="PROSITE" id="PS50968">
    <property type="entry name" value="BIOTINYL_LIPOYL"/>
    <property type="match status" value="1"/>
</dbReference>
<keyword evidence="10" id="KW-1185">Reference proteome</keyword>
<comment type="caution">
    <text evidence="9">The sequence shown here is derived from an EMBL/GenBank/DDBJ whole genome shotgun (WGS) entry which is preliminary data.</text>
</comment>
<dbReference type="Proteomes" id="UP001177120">
    <property type="component" value="Unassembled WGS sequence"/>
</dbReference>
<dbReference type="SUPFAM" id="SSF47005">
    <property type="entry name" value="Peripheral subunit-binding domain of 2-oxo acid dehydrogenase complex"/>
    <property type="match status" value="1"/>
</dbReference>
<evidence type="ECO:0000256" key="4">
    <source>
        <dbReference type="ARBA" id="ARBA00022823"/>
    </source>
</evidence>
<dbReference type="Pfam" id="PF00198">
    <property type="entry name" value="2-oxoacid_dh"/>
    <property type="match status" value="1"/>
</dbReference>
<comment type="cofactor">
    <cofactor evidence="1 6">
        <name>(R)-lipoate</name>
        <dbReference type="ChEBI" id="CHEBI:83088"/>
    </cofactor>
</comment>
<reference evidence="9" key="1">
    <citation type="journal article" date="2024" name="Int. J. Syst. Evol. Microbiol.">
        <title>Polycladomyces zharkentensis sp. nov., a novel thermophilic cellulose- and starch-degrading member of the Bacillota from a geothermal aquifer in Kazakhstan.</title>
        <authorList>
            <person name="Mashzhan A."/>
            <person name="Kistaubayeva A."/>
            <person name="Javier-Lopez R."/>
            <person name="Bissenova U."/>
            <person name="Bissenbay A."/>
            <person name="Birkeland N.K."/>
        </authorList>
    </citation>
    <scope>NUCLEOTIDE SEQUENCE</scope>
    <source>
        <strain evidence="9">ZKZ2T</strain>
    </source>
</reference>
<dbReference type="Pfam" id="PF00364">
    <property type="entry name" value="Biotin_lipoyl"/>
    <property type="match status" value="1"/>
</dbReference>
<evidence type="ECO:0000259" key="7">
    <source>
        <dbReference type="PROSITE" id="PS50968"/>
    </source>
</evidence>
<evidence type="ECO:0000256" key="1">
    <source>
        <dbReference type="ARBA" id="ARBA00001938"/>
    </source>
</evidence>
<protein>
    <recommendedName>
        <fullName evidence="6">Dihydrolipoamide acetyltransferase component of pyruvate dehydrogenase complex</fullName>
        <ecNumber evidence="6">2.3.1.-</ecNumber>
    </recommendedName>
</protein>
<evidence type="ECO:0000313" key="9">
    <source>
        <dbReference type="EMBL" id="MBN2910523.1"/>
    </source>
</evidence>
<keyword evidence="5 6" id="KW-0012">Acyltransferase</keyword>
<evidence type="ECO:0000259" key="8">
    <source>
        <dbReference type="PROSITE" id="PS51826"/>
    </source>
</evidence>
<dbReference type="RefSeq" id="WP_205496567.1">
    <property type="nucleotide sequence ID" value="NZ_JAFHAP010000013.1"/>
</dbReference>
<dbReference type="SUPFAM" id="SSF51230">
    <property type="entry name" value="Single hybrid motif"/>
    <property type="match status" value="1"/>
</dbReference>
<proteinExistence type="inferred from homology"/>
<evidence type="ECO:0000313" key="10">
    <source>
        <dbReference type="Proteomes" id="UP001177120"/>
    </source>
</evidence>
<gene>
    <name evidence="9" type="ORF">JQC72_13535</name>
</gene>
<dbReference type="InterPro" id="IPR011053">
    <property type="entry name" value="Single_hybrid_motif"/>
</dbReference>
<keyword evidence="4 6" id="KW-0450">Lipoyl</keyword>
<dbReference type="EMBL" id="JAFHAP010000013">
    <property type="protein sequence ID" value="MBN2910523.1"/>
    <property type="molecule type" value="Genomic_DNA"/>
</dbReference>
<evidence type="ECO:0000256" key="2">
    <source>
        <dbReference type="ARBA" id="ARBA00007317"/>
    </source>
</evidence>
<evidence type="ECO:0000256" key="5">
    <source>
        <dbReference type="ARBA" id="ARBA00023315"/>
    </source>
</evidence>
<dbReference type="InterPro" id="IPR036625">
    <property type="entry name" value="E3-bd_dom_sf"/>
</dbReference>
<feature type="domain" description="Peripheral subunit-binding (PSBD)" evidence="8">
    <location>
        <begin position="111"/>
        <end position="148"/>
    </location>
</feature>
<organism evidence="9 10">
    <name type="scientific">Polycladomyces zharkentensis</name>
    <dbReference type="NCBI Taxonomy" id="2807616"/>
    <lineage>
        <taxon>Bacteria</taxon>
        <taxon>Bacillati</taxon>
        <taxon>Bacillota</taxon>
        <taxon>Bacilli</taxon>
        <taxon>Bacillales</taxon>
        <taxon>Thermoactinomycetaceae</taxon>
        <taxon>Polycladomyces</taxon>
    </lineage>
</organism>
<evidence type="ECO:0000256" key="6">
    <source>
        <dbReference type="RuleBase" id="RU003423"/>
    </source>
</evidence>
<dbReference type="Gene3D" id="2.40.50.100">
    <property type="match status" value="1"/>
</dbReference>
<dbReference type="Pfam" id="PF02817">
    <property type="entry name" value="E3_binding"/>
    <property type="match status" value="1"/>
</dbReference>
<dbReference type="EC" id="2.3.1.-" evidence="6"/>
<dbReference type="Gene3D" id="3.30.559.10">
    <property type="entry name" value="Chloramphenicol acetyltransferase-like domain"/>
    <property type="match status" value="1"/>
</dbReference>
<dbReference type="InterPro" id="IPR003016">
    <property type="entry name" value="2-oxoA_DH_lipoyl-BS"/>
</dbReference>
<dbReference type="PANTHER" id="PTHR43178:SF5">
    <property type="entry name" value="LIPOAMIDE ACYLTRANSFERASE COMPONENT OF BRANCHED-CHAIN ALPHA-KETO ACID DEHYDROGENASE COMPLEX, MITOCHONDRIAL"/>
    <property type="match status" value="1"/>
</dbReference>
<dbReference type="InterPro" id="IPR000089">
    <property type="entry name" value="Biotin_lipoyl"/>
</dbReference>
<dbReference type="InterPro" id="IPR004167">
    <property type="entry name" value="PSBD"/>
</dbReference>
<sequence length="424" mass="46566">MSVTFTLPDVGEGVTEAQIVRWLVKPGDLVEADQPVVEVQTDKAVVELPAPVAGRVARINGKEGDVMRVGDVLLVIENASAKVASSPESLTAAVSFPDRDRTVRPNRKRVPATPSTRRLARELGVDLTQVEGTGPNGRVTDEDVRRYHAAAGKRSVTISGFRSDEEEWVPIREYGEEIAVPAEAVHADERPAMTEEPLSPTRRVIADRLIFSVTNKPHATHFDELNAEGLVTWFNKMKQEWTPDDVRLTYTPVLMKLVAVTLLQHPDFNAHFDEERGTVRRFSSVAIGFAVDTPRGLLVPVVRHVEQKSIEQLAREVSALTKAAREGALSPDHLRGGTFTISNVGGLGGRWATPIINPPEVAILAIHPIQERPVVENGELAVGWRMNVSLSFDHRVLDGADAIRFTHTLGRYTEDPGRLLTCLA</sequence>
<comment type="similarity">
    <text evidence="2 6">Belongs to the 2-oxoacid dehydrogenase family.</text>
</comment>
<dbReference type="PANTHER" id="PTHR43178">
    <property type="entry name" value="DIHYDROLIPOAMIDE ACETYLTRANSFERASE COMPONENT OF PYRUVATE DEHYDROGENASE COMPLEX"/>
    <property type="match status" value="1"/>
</dbReference>
<dbReference type="PROSITE" id="PS51826">
    <property type="entry name" value="PSBD"/>
    <property type="match status" value="1"/>
</dbReference>
<dbReference type="InterPro" id="IPR001078">
    <property type="entry name" value="2-oxoacid_DH_actylTfrase"/>
</dbReference>
<dbReference type="InterPro" id="IPR023213">
    <property type="entry name" value="CAT-like_dom_sf"/>
</dbReference>
<dbReference type="SUPFAM" id="SSF52777">
    <property type="entry name" value="CoA-dependent acyltransferases"/>
    <property type="match status" value="1"/>
</dbReference>
<feature type="domain" description="Lipoyl-binding" evidence="7">
    <location>
        <begin position="2"/>
        <end position="77"/>
    </location>
</feature>
<accession>A0ABS2WM11</accession>
<dbReference type="PROSITE" id="PS00189">
    <property type="entry name" value="LIPOYL"/>
    <property type="match status" value="1"/>
</dbReference>